<reference evidence="3" key="1">
    <citation type="submission" date="2023-03" db="EMBL/GenBank/DDBJ databases">
        <title>Actinoallomurus iriomotensis NBRC 103684.</title>
        <authorList>
            <person name="Ichikawa N."/>
            <person name="Sato H."/>
            <person name="Tonouchi N."/>
        </authorList>
    </citation>
    <scope>NUCLEOTIDE SEQUENCE</scope>
    <source>
        <strain evidence="3">NBRC 103684</strain>
    </source>
</reference>
<feature type="transmembrane region" description="Helical" evidence="2">
    <location>
        <begin position="75"/>
        <end position="96"/>
    </location>
</feature>
<accession>A0A9W6SCL5</accession>
<feature type="compositionally biased region" description="Basic and acidic residues" evidence="1">
    <location>
        <begin position="188"/>
        <end position="204"/>
    </location>
</feature>
<dbReference type="RefSeq" id="WP_285582970.1">
    <property type="nucleotide sequence ID" value="NZ_BSTK01000020.1"/>
</dbReference>
<proteinExistence type="predicted"/>
<dbReference type="EMBL" id="BSTK01000020">
    <property type="protein sequence ID" value="GLY91414.1"/>
    <property type="molecule type" value="Genomic_DNA"/>
</dbReference>
<evidence type="ECO:0000313" key="3">
    <source>
        <dbReference type="EMBL" id="GLY91414.1"/>
    </source>
</evidence>
<feature type="region of interest" description="Disordered" evidence="1">
    <location>
        <begin position="183"/>
        <end position="210"/>
    </location>
</feature>
<protein>
    <submittedName>
        <fullName evidence="3">Uncharacterized protein</fullName>
    </submittedName>
</protein>
<keyword evidence="2" id="KW-0812">Transmembrane</keyword>
<dbReference type="AlphaFoldDB" id="A0A9W6SCL5"/>
<gene>
    <name evidence="3" type="ORF">Airi02_093430</name>
</gene>
<keyword evidence="4" id="KW-1185">Reference proteome</keyword>
<keyword evidence="2" id="KW-0472">Membrane</keyword>
<evidence type="ECO:0000256" key="1">
    <source>
        <dbReference type="SAM" id="MobiDB-lite"/>
    </source>
</evidence>
<comment type="caution">
    <text evidence="3">The sequence shown here is derived from an EMBL/GenBank/DDBJ whole genome shotgun (WGS) entry which is preliminary data.</text>
</comment>
<organism evidence="3 4">
    <name type="scientific">Actinoallomurus iriomotensis</name>
    <dbReference type="NCBI Taxonomy" id="478107"/>
    <lineage>
        <taxon>Bacteria</taxon>
        <taxon>Bacillati</taxon>
        <taxon>Actinomycetota</taxon>
        <taxon>Actinomycetes</taxon>
        <taxon>Streptosporangiales</taxon>
        <taxon>Thermomonosporaceae</taxon>
        <taxon>Actinoallomurus</taxon>
    </lineage>
</organism>
<evidence type="ECO:0000256" key="2">
    <source>
        <dbReference type="SAM" id="Phobius"/>
    </source>
</evidence>
<evidence type="ECO:0000313" key="4">
    <source>
        <dbReference type="Proteomes" id="UP001165074"/>
    </source>
</evidence>
<feature type="transmembrane region" description="Helical" evidence="2">
    <location>
        <begin position="102"/>
        <end position="120"/>
    </location>
</feature>
<name>A0A9W6SCL5_9ACTN</name>
<keyword evidence="2" id="KW-1133">Transmembrane helix</keyword>
<dbReference type="Proteomes" id="UP001165074">
    <property type="component" value="Unassembled WGS sequence"/>
</dbReference>
<sequence length="210" mass="23125">MNSEHHDAGKAAKRVPMSALYQQLDDHFSEAATPYDVDVELGRLGSWMDGEDPDTPQSSQLFVSKLHRSARKCLSWHRTITSALLTAGIFISFLTVHQFPPMILLVSTSAAMLVAAAADVQATMESRRLKEIAEIAEVAQRVLLRDPGNRYGPLSRELEADAPPAEYVNFTYSQILSAIDRANAPHGPENEKHSTSGHAIDHSRQKNSAH</sequence>